<gene>
    <name evidence="1" type="ORF">PENCOP_c017G08445</name>
</gene>
<dbReference type="AlphaFoldDB" id="A0A1V6U7W1"/>
<dbReference type="EMBL" id="MDDG01000017">
    <property type="protein sequence ID" value="OQE34577.1"/>
    <property type="molecule type" value="Genomic_DNA"/>
</dbReference>
<sequence>MRRSRLPSLLPQGSKSVVAVVGNSHSGILCCWNLYDISKSDQRDIKIFNFRRRPITYAIYTKGGIVFDNSGLKGNTAQWVKNVMENQLDHTQLEEIGLSKNEDTVYRKYLPKCTHIVYATGYQRSSPPKIYINGQRKDTEIEFDMQSSAFHLRGGGERVFGLYGNGIVFPQLVKDPEGHIEEAVGVAKFFSFAEKVKENWRYIR</sequence>
<dbReference type="InterPro" id="IPR053275">
    <property type="entry name" value="Agnestin_monoxygenase"/>
</dbReference>
<dbReference type="STRING" id="36646.A0A1V6U7W1"/>
<name>A0A1V6U7W1_9EURO</name>
<comment type="caution">
    <text evidence="1">The sequence shown here is derived from an EMBL/GenBank/DDBJ whole genome shotgun (WGS) entry which is preliminary data.</text>
</comment>
<protein>
    <recommendedName>
        <fullName evidence="3">FAD/NAD(P)-binding domain-containing protein</fullName>
    </recommendedName>
</protein>
<reference evidence="2" key="1">
    <citation type="journal article" date="2017" name="Nat. Microbiol.">
        <title>Global analysis of biosynthetic gene clusters reveals vast potential of secondary metabolite production in Penicillium species.</title>
        <authorList>
            <person name="Nielsen J.C."/>
            <person name="Grijseels S."/>
            <person name="Prigent S."/>
            <person name="Ji B."/>
            <person name="Dainat J."/>
            <person name="Nielsen K.F."/>
            <person name="Frisvad J.C."/>
            <person name="Workman M."/>
            <person name="Nielsen J."/>
        </authorList>
    </citation>
    <scope>NUCLEOTIDE SEQUENCE [LARGE SCALE GENOMIC DNA]</scope>
    <source>
        <strain evidence="2">IBT 31321</strain>
    </source>
</reference>
<evidence type="ECO:0000313" key="1">
    <source>
        <dbReference type="EMBL" id="OQE34577.1"/>
    </source>
</evidence>
<keyword evidence="2" id="KW-1185">Reference proteome</keyword>
<evidence type="ECO:0000313" key="2">
    <source>
        <dbReference type="Proteomes" id="UP000191500"/>
    </source>
</evidence>
<dbReference type="PANTHER" id="PTHR38688">
    <property type="entry name" value="PYR_REDOX_2 DOMAIN-CONTAINING PROTEIN"/>
    <property type="match status" value="1"/>
</dbReference>
<organism evidence="1 2">
    <name type="scientific">Penicillium coprophilum</name>
    <dbReference type="NCBI Taxonomy" id="36646"/>
    <lineage>
        <taxon>Eukaryota</taxon>
        <taxon>Fungi</taxon>
        <taxon>Dikarya</taxon>
        <taxon>Ascomycota</taxon>
        <taxon>Pezizomycotina</taxon>
        <taxon>Eurotiomycetes</taxon>
        <taxon>Eurotiomycetidae</taxon>
        <taxon>Eurotiales</taxon>
        <taxon>Aspergillaceae</taxon>
        <taxon>Penicillium</taxon>
    </lineage>
</organism>
<dbReference type="PANTHER" id="PTHR38688:SF1">
    <property type="entry name" value="FAD_NAD(P)-BINDING DOMAIN-CONTAINING PROTEIN"/>
    <property type="match status" value="1"/>
</dbReference>
<accession>A0A1V6U7W1</accession>
<proteinExistence type="predicted"/>
<dbReference type="Proteomes" id="UP000191500">
    <property type="component" value="Unassembled WGS sequence"/>
</dbReference>
<evidence type="ECO:0008006" key="3">
    <source>
        <dbReference type="Google" id="ProtNLM"/>
    </source>
</evidence>